<dbReference type="EMBL" id="AEVD01000011">
    <property type="protein sequence ID" value="EFX36257.1"/>
    <property type="molecule type" value="Genomic_DNA"/>
</dbReference>
<dbReference type="AlphaFoldDB" id="E8K1T0"/>
<keyword evidence="2" id="KW-1185">Reference proteome</keyword>
<sequence length="39" mass="4844">MNLDWKDILEKLENLFQKKVEGYSQFVDNFIWIRRPLCL</sequence>
<protein>
    <submittedName>
        <fullName evidence="1">Uncharacterized protein</fullName>
    </submittedName>
</protein>
<proteinExistence type="predicted"/>
<dbReference type="Proteomes" id="UP000002815">
    <property type="component" value="Unassembled WGS sequence"/>
</dbReference>
<comment type="caution">
    <text evidence="1">The sequence shown here is derived from an EMBL/GenBank/DDBJ whole genome shotgun (WGS) entry which is preliminary data.</text>
</comment>
<dbReference type="HOGENOM" id="CLU_3317712_0_0_9"/>
<name>E8K1T0_9STRE</name>
<gene>
    <name evidence="1" type="ORF">HMPREF9423_1443</name>
</gene>
<organism evidence="1 2">
    <name type="scientific">Streptococcus infantis ATCC 700779</name>
    <dbReference type="NCBI Taxonomy" id="889204"/>
    <lineage>
        <taxon>Bacteria</taxon>
        <taxon>Bacillati</taxon>
        <taxon>Bacillota</taxon>
        <taxon>Bacilli</taxon>
        <taxon>Lactobacillales</taxon>
        <taxon>Streptococcaceae</taxon>
        <taxon>Streptococcus</taxon>
    </lineage>
</organism>
<evidence type="ECO:0000313" key="1">
    <source>
        <dbReference type="EMBL" id="EFX36257.1"/>
    </source>
</evidence>
<evidence type="ECO:0000313" key="2">
    <source>
        <dbReference type="Proteomes" id="UP000002815"/>
    </source>
</evidence>
<reference evidence="1 2" key="1">
    <citation type="submission" date="2010-12" db="EMBL/GenBank/DDBJ databases">
        <authorList>
            <person name="Muzny D."/>
            <person name="Qin X."/>
            <person name="Deng J."/>
            <person name="Jiang H."/>
            <person name="Liu Y."/>
            <person name="Qu J."/>
            <person name="Song X.-Z."/>
            <person name="Zhang L."/>
            <person name="Thornton R."/>
            <person name="Coyle M."/>
            <person name="Francisco L."/>
            <person name="Jackson L."/>
            <person name="Javaid M."/>
            <person name="Korchina V."/>
            <person name="Kovar C."/>
            <person name="Mata R."/>
            <person name="Mathew T."/>
            <person name="Ngo R."/>
            <person name="Nguyen L."/>
            <person name="Nguyen N."/>
            <person name="Okwuonu G."/>
            <person name="Ongeri F."/>
            <person name="Pham C."/>
            <person name="Simmons D."/>
            <person name="Wilczek-Boney K."/>
            <person name="Hale W."/>
            <person name="Jakkamsetti A."/>
            <person name="Pham P."/>
            <person name="Ruth R."/>
            <person name="San Lucas F."/>
            <person name="Warren J."/>
            <person name="Zhang J."/>
            <person name="Zhao Z."/>
            <person name="Zhou C."/>
            <person name="Zhu D."/>
            <person name="Lee S."/>
            <person name="Bess C."/>
            <person name="Blankenburg K."/>
            <person name="Forbes L."/>
            <person name="Fu Q."/>
            <person name="Gubbala S."/>
            <person name="Hirani K."/>
            <person name="Jayaseelan J.C."/>
            <person name="Lara F."/>
            <person name="Munidasa M."/>
            <person name="Palculict T."/>
            <person name="Patil S."/>
            <person name="Pu L.-L."/>
            <person name="Saada N."/>
            <person name="Tang L."/>
            <person name="Weissenberger G."/>
            <person name="Zhu Y."/>
            <person name="Hemphill L."/>
            <person name="Shang Y."/>
            <person name="Youmans B."/>
            <person name="Ayvaz T."/>
            <person name="Ross M."/>
            <person name="Santibanez J."/>
            <person name="Aqrawi P."/>
            <person name="Gross S."/>
            <person name="Joshi V."/>
            <person name="Fowler G."/>
            <person name="Nazareth L."/>
            <person name="Reid J."/>
            <person name="Worley K."/>
            <person name="Petrosino J."/>
            <person name="Highlander S."/>
            <person name="Gibbs R."/>
        </authorList>
    </citation>
    <scope>NUCLEOTIDE SEQUENCE [LARGE SCALE GENOMIC DNA]</scope>
    <source>
        <strain evidence="1 2">ATCC 700779</strain>
    </source>
</reference>
<accession>E8K1T0</accession>